<accession>A0ABP7HZT5</accession>
<dbReference type="InterPro" id="IPR009057">
    <property type="entry name" value="Homeodomain-like_sf"/>
</dbReference>
<evidence type="ECO:0000313" key="7">
    <source>
        <dbReference type="Proteomes" id="UP001501821"/>
    </source>
</evidence>
<dbReference type="PRINTS" id="PR00455">
    <property type="entry name" value="HTHTETR"/>
</dbReference>
<dbReference type="RefSeq" id="WP_344772435.1">
    <property type="nucleotide sequence ID" value="NZ_BAABAH010000002.1"/>
</dbReference>
<keyword evidence="1" id="KW-0805">Transcription regulation</keyword>
<feature type="domain" description="HTH tetR-type" evidence="5">
    <location>
        <begin position="4"/>
        <end position="64"/>
    </location>
</feature>
<protein>
    <recommendedName>
        <fullName evidence="5">HTH tetR-type domain-containing protein</fullName>
    </recommendedName>
</protein>
<dbReference type="Gene3D" id="1.10.357.10">
    <property type="entry name" value="Tetracycline Repressor, domain 2"/>
    <property type="match status" value="1"/>
</dbReference>
<proteinExistence type="predicted"/>
<sequence length="165" mass="17895">MKVRYRRTDVVAHAVDTLDAHGLAALSMRRLAADLGVQPAALYHHFTDKQALLSAVAEELLDRGRRATEVVPWDAELHLVCVELRDAMTAHRDAAALIAAVYDAGGAREPERRMTDALLRGGADDELARVGARTLLRHVFAAVGDDPEAFALGLSLVLDGLRARL</sequence>
<dbReference type="Gene3D" id="1.10.10.60">
    <property type="entry name" value="Homeodomain-like"/>
    <property type="match status" value="1"/>
</dbReference>
<dbReference type="PANTHER" id="PTHR30055:SF151">
    <property type="entry name" value="TRANSCRIPTIONAL REGULATORY PROTEIN"/>
    <property type="match status" value="1"/>
</dbReference>
<evidence type="ECO:0000256" key="2">
    <source>
        <dbReference type="ARBA" id="ARBA00023125"/>
    </source>
</evidence>
<dbReference type="InterPro" id="IPR036271">
    <property type="entry name" value="Tet_transcr_reg_TetR-rel_C_sf"/>
</dbReference>
<dbReference type="InterPro" id="IPR001647">
    <property type="entry name" value="HTH_TetR"/>
</dbReference>
<evidence type="ECO:0000313" key="6">
    <source>
        <dbReference type="EMBL" id="GAA3806754.1"/>
    </source>
</evidence>
<keyword evidence="3" id="KW-0804">Transcription</keyword>
<evidence type="ECO:0000256" key="3">
    <source>
        <dbReference type="ARBA" id="ARBA00023163"/>
    </source>
</evidence>
<dbReference type="InterPro" id="IPR023772">
    <property type="entry name" value="DNA-bd_HTH_TetR-type_CS"/>
</dbReference>
<gene>
    <name evidence="6" type="ORF">GCM10022242_07230</name>
</gene>
<feature type="DNA-binding region" description="H-T-H motif" evidence="4">
    <location>
        <begin position="27"/>
        <end position="46"/>
    </location>
</feature>
<dbReference type="Proteomes" id="UP001501821">
    <property type="component" value="Unassembled WGS sequence"/>
</dbReference>
<dbReference type="SUPFAM" id="SSF46689">
    <property type="entry name" value="Homeodomain-like"/>
    <property type="match status" value="1"/>
</dbReference>
<evidence type="ECO:0000259" key="5">
    <source>
        <dbReference type="PROSITE" id="PS50977"/>
    </source>
</evidence>
<dbReference type="PROSITE" id="PS01081">
    <property type="entry name" value="HTH_TETR_1"/>
    <property type="match status" value="1"/>
</dbReference>
<dbReference type="SUPFAM" id="SSF48498">
    <property type="entry name" value="Tetracyclin repressor-like, C-terminal domain"/>
    <property type="match status" value="1"/>
</dbReference>
<dbReference type="EMBL" id="BAABAH010000002">
    <property type="protein sequence ID" value="GAA3806754.1"/>
    <property type="molecule type" value="Genomic_DNA"/>
</dbReference>
<keyword evidence="2 4" id="KW-0238">DNA-binding</keyword>
<dbReference type="InterPro" id="IPR050109">
    <property type="entry name" value="HTH-type_TetR-like_transc_reg"/>
</dbReference>
<comment type="caution">
    <text evidence="6">The sequence shown here is derived from an EMBL/GenBank/DDBJ whole genome shotgun (WGS) entry which is preliminary data.</text>
</comment>
<keyword evidence="7" id="KW-1185">Reference proteome</keyword>
<reference evidence="7" key="1">
    <citation type="journal article" date="2019" name="Int. J. Syst. Evol. Microbiol.">
        <title>The Global Catalogue of Microorganisms (GCM) 10K type strain sequencing project: providing services to taxonomists for standard genome sequencing and annotation.</title>
        <authorList>
            <consortium name="The Broad Institute Genomics Platform"/>
            <consortium name="The Broad Institute Genome Sequencing Center for Infectious Disease"/>
            <person name="Wu L."/>
            <person name="Ma J."/>
        </authorList>
    </citation>
    <scope>NUCLEOTIDE SEQUENCE [LARGE SCALE GENOMIC DNA]</scope>
    <source>
        <strain evidence="7">JCM 16953</strain>
    </source>
</reference>
<evidence type="ECO:0000256" key="1">
    <source>
        <dbReference type="ARBA" id="ARBA00023015"/>
    </source>
</evidence>
<dbReference type="Pfam" id="PF00440">
    <property type="entry name" value="TetR_N"/>
    <property type="match status" value="1"/>
</dbReference>
<dbReference type="PANTHER" id="PTHR30055">
    <property type="entry name" value="HTH-TYPE TRANSCRIPTIONAL REGULATOR RUTR"/>
    <property type="match status" value="1"/>
</dbReference>
<dbReference type="PROSITE" id="PS50977">
    <property type="entry name" value="HTH_TETR_2"/>
    <property type="match status" value="1"/>
</dbReference>
<name>A0ABP7HZT5_9ACTN</name>
<organism evidence="6 7">
    <name type="scientific">Nocardioides panacisoli</name>
    <dbReference type="NCBI Taxonomy" id="627624"/>
    <lineage>
        <taxon>Bacteria</taxon>
        <taxon>Bacillati</taxon>
        <taxon>Actinomycetota</taxon>
        <taxon>Actinomycetes</taxon>
        <taxon>Propionibacteriales</taxon>
        <taxon>Nocardioidaceae</taxon>
        <taxon>Nocardioides</taxon>
    </lineage>
</organism>
<evidence type="ECO:0000256" key="4">
    <source>
        <dbReference type="PROSITE-ProRule" id="PRU00335"/>
    </source>
</evidence>